<sequence length="463" mass="50236">MNASREHAVVLGAGIAGLLAARVLSEFYASVCVIERDKAPGLPIPRRGVPQGRHVHNFLSRGTQVLAELFPGLIDEMGAAGAIVINDGDLSRFYVRTGRYELTRSGRLSDPAAVTLCLATRPFVESHVHRRVAALPNVKFLDGHEVIEPLADADVVTGVRIVHRDNGAPRDLPADLVVEARGRSARTPAFLEAAGYGRPPETRSAAMLGYSSQLLSIPDGGIDQQMVVFNLGGGGKPGGLLLACENDTWMFAVGRTIDTGGAPPDFATMLGLVEDALPPRILDGLRQAQTLADIATFRNPAAIWRRYDQMARFPRGLLVIGDALCSPNPVYGQGMTMAAQQALTLQVCLRGGEAGLARRFFDRTAHDIGPTWAVNDANDRVPSTSRKPSLQRRLRGRLVGAILEAAGDDTAVTERLLRVTHLVDPPTALQDPALLLRVLRVNLRRRFQRAQKQPRRQRLREAL</sequence>
<dbReference type="SUPFAM" id="SSF51905">
    <property type="entry name" value="FAD/NAD(P)-binding domain"/>
    <property type="match status" value="1"/>
</dbReference>
<reference evidence="2 3" key="1">
    <citation type="journal article" date="2019" name="Emerg. Microbes Infect.">
        <title>Comprehensive subspecies identification of 175 nontuberculous mycobacteria species based on 7547 genomic profiles.</title>
        <authorList>
            <person name="Matsumoto Y."/>
            <person name="Kinjo T."/>
            <person name="Motooka D."/>
            <person name="Nabeya D."/>
            <person name="Jung N."/>
            <person name="Uechi K."/>
            <person name="Horii T."/>
            <person name="Iida T."/>
            <person name="Fujita J."/>
            <person name="Nakamura S."/>
        </authorList>
    </citation>
    <scope>NUCLEOTIDE SEQUENCE [LARGE SCALE GENOMIC DNA]</scope>
    <source>
        <strain evidence="2 3">JCM 30726</strain>
    </source>
</reference>
<gene>
    <name evidence="2" type="ORF">MTIM_45250</name>
</gene>
<dbReference type="RefSeq" id="WP_163714195.1">
    <property type="nucleotide sequence ID" value="NZ_BLLA01000001.1"/>
</dbReference>
<dbReference type="AlphaFoldDB" id="A0A7I9ZD32"/>
<evidence type="ECO:0000259" key="1">
    <source>
        <dbReference type="Pfam" id="PF01494"/>
    </source>
</evidence>
<dbReference type="GO" id="GO:0071949">
    <property type="term" value="F:FAD binding"/>
    <property type="evidence" value="ECO:0007669"/>
    <property type="project" value="InterPro"/>
</dbReference>
<dbReference type="EMBL" id="BLLA01000001">
    <property type="protein sequence ID" value="GFG98646.1"/>
    <property type="molecule type" value="Genomic_DNA"/>
</dbReference>
<evidence type="ECO:0000313" key="3">
    <source>
        <dbReference type="Proteomes" id="UP000465301"/>
    </source>
</evidence>
<dbReference type="PANTHER" id="PTHR43422">
    <property type="entry name" value="THIAMINE THIAZOLE SYNTHASE"/>
    <property type="match status" value="1"/>
</dbReference>
<evidence type="ECO:0000313" key="2">
    <source>
        <dbReference type="EMBL" id="GFG98646.1"/>
    </source>
</evidence>
<accession>A0A7I9ZD32</accession>
<comment type="caution">
    <text evidence="2">The sequence shown here is derived from an EMBL/GenBank/DDBJ whole genome shotgun (WGS) entry which is preliminary data.</text>
</comment>
<organism evidence="2 3">
    <name type="scientific">Mycobacterium timonense</name>
    <dbReference type="NCBI Taxonomy" id="701043"/>
    <lineage>
        <taxon>Bacteria</taxon>
        <taxon>Bacillati</taxon>
        <taxon>Actinomycetota</taxon>
        <taxon>Actinomycetes</taxon>
        <taxon>Mycobacteriales</taxon>
        <taxon>Mycobacteriaceae</taxon>
        <taxon>Mycobacterium</taxon>
        <taxon>Mycobacterium avium complex (MAC)</taxon>
    </lineage>
</organism>
<name>A0A7I9ZD32_9MYCO</name>
<dbReference type="PANTHER" id="PTHR43422:SF3">
    <property type="entry name" value="THIAMINE THIAZOLE SYNTHASE"/>
    <property type="match status" value="1"/>
</dbReference>
<dbReference type="Gene3D" id="3.50.50.60">
    <property type="entry name" value="FAD/NAD(P)-binding domain"/>
    <property type="match status" value="1"/>
</dbReference>
<dbReference type="Proteomes" id="UP000465301">
    <property type="component" value="Unassembled WGS sequence"/>
</dbReference>
<dbReference type="InterPro" id="IPR002938">
    <property type="entry name" value="FAD-bd"/>
</dbReference>
<dbReference type="Pfam" id="PF01494">
    <property type="entry name" value="FAD_binding_3"/>
    <property type="match status" value="1"/>
</dbReference>
<keyword evidence="3" id="KW-1185">Reference proteome</keyword>
<protein>
    <recommendedName>
        <fullName evidence="1">FAD-binding domain-containing protein</fullName>
    </recommendedName>
</protein>
<proteinExistence type="predicted"/>
<feature type="domain" description="FAD-binding" evidence="1">
    <location>
        <begin position="8"/>
        <end position="348"/>
    </location>
</feature>
<dbReference type="InterPro" id="IPR036188">
    <property type="entry name" value="FAD/NAD-bd_sf"/>
</dbReference>